<proteinExistence type="predicted"/>
<dbReference type="RefSeq" id="XP_068363318.1">
    <property type="nucleotide sequence ID" value="XM_068501470.1"/>
</dbReference>
<dbReference type="Gene3D" id="1.10.510.10">
    <property type="entry name" value="Transferase(Phosphotransferase) domain 1"/>
    <property type="match status" value="1"/>
</dbReference>
<evidence type="ECO:0000256" key="3">
    <source>
        <dbReference type="ARBA" id="ARBA00022840"/>
    </source>
</evidence>
<evidence type="ECO:0000313" key="6">
    <source>
        <dbReference type="EMBL" id="OHT10182.1"/>
    </source>
</evidence>
<protein>
    <recommendedName>
        <fullName evidence="1">non-specific serine/threonine protein kinase</fullName>
        <ecNumber evidence="1">2.7.11.1</ecNumber>
    </recommendedName>
</protein>
<dbReference type="GO" id="GO:0005524">
    <property type="term" value="F:ATP binding"/>
    <property type="evidence" value="ECO:0007669"/>
    <property type="project" value="UniProtKB-UniRule"/>
</dbReference>
<dbReference type="GeneID" id="94836174"/>
<dbReference type="VEuPathDB" id="TrichDB:TRFO_20554"/>
<dbReference type="InterPro" id="IPR017441">
    <property type="entry name" value="Protein_kinase_ATP_BS"/>
</dbReference>
<evidence type="ECO:0000259" key="5">
    <source>
        <dbReference type="PROSITE" id="PS50011"/>
    </source>
</evidence>
<dbReference type="InterPro" id="IPR000719">
    <property type="entry name" value="Prot_kinase_dom"/>
</dbReference>
<comment type="caution">
    <text evidence="6">The sequence shown here is derived from an EMBL/GenBank/DDBJ whole genome shotgun (WGS) entry which is preliminary data.</text>
</comment>
<dbReference type="GO" id="GO:0005737">
    <property type="term" value="C:cytoplasm"/>
    <property type="evidence" value="ECO:0007669"/>
    <property type="project" value="TreeGrafter"/>
</dbReference>
<dbReference type="PROSITE" id="PS50011">
    <property type="entry name" value="PROTEIN_KINASE_DOM"/>
    <property type="match status" value="1"/>
</dbReference>
<dbReference type="EMBL" id="MLAK01000618">
    <property type="protein sequence ID" value="OHT10182.1"/>
    <property type="molecule type" value="Genomic_DNA"/>
</dbReference>
<organism evidence="6 7">
    <name type="scientific">Tritrichomonas foetus</name>
    <dbReference type="NCBI Taxonomy" id="1144522"/>
    <lineage>
        <taxon>Eukaryota</taxon>
        <taxon>Metamonada</taxon>
        <taxon>Parabasalia</taxon>
        <taxon>Tritrichomonadida</taxon>
        <taxon>Tritrichomonadidae</taxon>
        <taxon>Tritrichomonas</taxon>
    </lineage>
</organism>
<dbReference type="PROSITE" id="PS00107">
    <property type="entry name" value="PROTEIN_KINASE_ATP"/>
    <property type="match status" value="1"/>
</dbReference>
<sequence length="103" mass="11750">MESCPRISLEKKKIIEKIGEGAFAAVFLAIFKPTGDRVALKKKKKENFDERVIDRFQKKIRILRKISHPSIAKKKGSFENESSIFIVIKKNSGITLSDIIRCT</sequence>
<keyword evidence="3 4" id="KW-0067">ATP-binding</keyword>
<dbReference type="SUPFAM" id="SSF56112">
    <property type="entry name" value="Protein kinase-like (PK-like)"/>
    <property type="match status" value="1"/>
</dbReference>
<evidence type="ECO:0000256" key="1">
    <source>
        <dbReference type="ARBA" id="ARBA00012513"/>
    </source>
</evidence>
<evidence type="ECO:0000256" key="2">
    <source>
        <dbReference type="ARBA" id="ARBA00022741"/>
    </source>
</evidence>
<feature type="binding site" evidence="4">
    <location>
        <position position="41"/>
    </location>
    <ligand>
        <name>ATP</name>
        <dbReference type="ChEBI" id="CHEBI:30616"/>
    </ligand>
</feature>
<keyword evidence="7" id="KW-1185">Reference proteome</keyword>
<name>A0A1J4KKG5_9EUKA</name>
<gene>
    <name evidence="6" type="ORF">TRFO_20554</name>
</gene>
<dbReference type="Pfam" id="PF00069">
    <property type="entry name" value="Pkinase"/>
    <property type="match status" value="1"/>
</dbReference>
<accession>A0A1J4KKG5</accession>
<dbReference type="InterPro" id="IPR050629">
    <property type="entry name" value="STE20/SPS1-PAK"/>
</dbReference>
<keyword evidence="2 4" id="KW-0547">Nucleotide-binding</keyword>
<feature type="domain" description="Protein kinase" evidence="5">
    <location>
        <begin position="12"/>
        <end position="103"/>
    </location>
</feature>
<dbReference type="InterPro" id="IPR011009">
    <property type="entry name" value="Kinase-like_dom_sf"/>
</dbReference>
<reference evidence="6" key="1">
    <citation type="submission" date="2016-10" db="EMBL/GenBank/DDBJ databases">
        <authorList>
            <person name="Benchimol M."/>
            <person name="Almeida L.G."/>
            <person name="Vasconcelos A.T."/>
            <person name="Perreira-Neves A."/>
            <person name="Rosa I.A."/>
            <person name="Tasca T."/>
            <person name="Bogo M.R."/>
            <person name="de Souza W."/>
        </authorList>
    </citation>
    <scope>NUCLEOTIDE SEQUENCE [LARGE SCALE GENOMIC DNA]</scope>
    <source>
        <strain evidence="6">K</strain>
    </source>
</reference>
<dbReference type="AlphaFoldDB" id="A0A1J4KKG5"/>
<dbReference type="Proteomes" id="UP000179807">
    <property type="component" value="Unassembled WGS sequence"/>
</dbReference>
<dbReference type="PANTHER" id="PTHR48012">
    <property type="entry name" value="STERILE20-LIKE KINASE, ISOFORM B-RELATED"/>
    <property type="match status" value="1"/>
</dbReference>
<evidence type="ECO:0000313" key="7">
    <source>
        <dbReference type="Proteomes" id="UP000179807"/>
    </source>
</evidence>
<dbReference type="OrthoDB" id="266718at2759"/>
<dbReference type="EC" id="2.7.11.1" evidence="1"/>
<evidence type="ECO:0000256" key="4">
    <source>
        <dbReference type="PROSITE-ProRule" id="PRU10141"/>
    </source>
</evidence>
<dbReference type="GO" id="GO:0004674">
    <property type="term" value="F:protein serine/threonine kinase activity"/>
    <property type="evidence" value="ECO:0007669"/>
    <property type="project" value="UniProtKB-EC"/>
</dbReference>